<evidence type="ECO:0000256" key="1">
    <source>
        <dbReference type="PIRSR" id="PIRSR012565-1"/>
    </source>
</evidence>
<dbReference type="InterPro" id="IPR009370">
    <property type="entry name" value="YutD-like"/>
</dbReference>
<dbReference type="EMBL" id="JABZEC010000013">
    <property type="protein sequence ID" value="NVY97187.1"/>
    <property type="molecule type" value="Genomic_DNA"/>
</dbReference>
<gene>
    <name evidence="3" type="ORF">HU830_08645</name>
</gene>
<evidence type="ECO:0000256" key="2">
    <source>
        <dbReference type="SAM" id="MobiDB-lite"/>
    </source>
</evidence>
<dbReference type="InterPro" id="IPR038141">
    <property type="entry name" value="YutD-like_sf"/>
</dbReference>
<sequence length="202" mass="23574">MTTKQVNKVESKKQSLLSKSIEHALEVTDNENSEKLALAMVEQVSDTHLKINNDSYLLVKDHAAGLDLKRLAMRYNNVLKKYDYIVGDWGYGQLRLRGFYDDHRPQAKIDQKIGTLQDYLLEYCNFGCAYFVLEREHKLTNIPPRPKTGHPQQRFKRSSLQRNSKNNKKQSNPKNSNVRNKKAKKITINNKFRIRKINNRGK</sequence>
<proteinExistence type="predicted"/>
<keyword evidence="4" id="KW-1185">Reference proteome</keyword>
<feature type="compositionally biased region" description="Low complexity" evidence="2">
    <location>
        <begin position="160"/>
        <end position="177"/>
    </location>
</feature>
<organism evidence="3 4">
    <name type="scientific">Bombilactobacillus apium</name>
    <dbReference type="NCBI Taxonomy" id="2675299"/>
    <lineage>
        <taxon>Bacteria</taxon>
        <taxon>Bacillati</taxon>
        <taxon>Bacillota</taxon>
        <taxon>Bacilli</taxon>
        <taxon>Lactobacillales</taxon>
        <taxon>Lactobacillaceae</taxon>
        <taxon>Bombilactobacillus</taxon>
    </lineage>
</organism>
<dbReference type="Pfam" id="PF06265">
    <property type="entry name" value="YutD-like"/>
    <property type="match status" value="1"/>
</dbReference>
<dbReference type="PIRSF" id="PIRSF012565">
    <property type="entry name" value="DUF1027"/>
    <property type="match status" value="1"/>
</dbReference>
<comment type="caution">
    <text evidence="3">The sequence shown here is derived from an EMBL/GenBank/DDBJ whole genome shotgun (WGS) entry which is preliminary data.</text>
</comment>
<feature type="region of interest" description="Disordered" evidence="2">
    <location>
        <begin position="141"/>
        <end position="190"/>
    </location>
</feature>
<keyword evidence="1" id="KW-1015">Disulfide bond</keyword>
<evidence type="ECO:0000313" key="3">
    <source>
        <dbReference type="EMBL" id="NVY97187.1"/>
    </source>
</evidence>
<dbReference type="Gene3D" id="3.50.4.20">
    <property type="match status" value="1"/>
</dbReference>
<name>A0A850R8L4_9LACO</name>
<dbReference type="Proteomes" id="UP000563523">
    <property type="component" value="Unassembled WGS sequence"/>
</dbReference>
<accession>A0A850R8L4</accession>
<protein>
    <submittedName>
        <fullName evidence="3">YutD family protein</fullName>
    </submittedName>
</protein>
<dbReference type="RefSeq" id="WP_176943351.1">
    <property type="nucleotide sequence ID" value="NZ_JABZEC010000013.1"/>
</dbReference>
<reference evidence="3 4" key="1">
    <citation type="submission" date="2020-06" db="EMBL/GenBank/DDBJ databases">
        <authorList>
            <person name="Kang J."/>
        </authorList>
    </citation>
    <scope>NUCLEOTIDE SEQUENCE [LARGE SCALE GENOMIC DNA]</scope>
    <source>
        <strain evidence="3 4">DCY120</strain>
    </source>
</reference>
<evidence type="ECO:0000313" key="4">
    <source>
        <dbReference type="Proteomes" id="UP000563523"/>
    </source>
</evidence>
<feature type="disulfide bond" evidence="1">
    <location>
        <begin position="124"/>
        <end position="128"/>
    </location>
</feature>
<dbReference type="AlphaFoldDB" id="A0A850R8L4"/>